<dbReference type="AlphaFoldDB" id="A0AAU7VNK2"/>
<protein>
    <submittedName>
        <fullName evidence="2">DegV family protein</fullName>
    </submittedName>
</protein>
<dbReference type="InterPro" id="IPR043168">
    <property type="entry name" value="DegV_C"/>
</dbReference>
<dbReference type="InterPro" id="IPR050270">
    <property type="entry name" value="DegV_domain_contain"/>
</dbReference>
<dbReference type="Gene3D" id="3.40.50.10170">
    <property type="match status" value="1"/>
</dbReference>
<dbReference type="PROSITE" id="PS51482">
    <property type="entry name" value="DEGV"/>
    <property type="match status" value="1"/>
</dbReference>
<organism evidence="2">
    <name type="scientific">Proteinivorax tanatarense</name>
    <dbReference type="NCBI Taxonomy" id="1260629"/>
    <lineage>
        <taxon>Bacteria</taxon>
        <taxon>Bacillati</taxon>
        <taxon>Bacillota</taxon>
        <taxon>Clostridia</taxon>
        <taxon>Eubacteriales</taxon>
        <taxon>Proteinivoracaceae</taxon>
        <taxon>Proteinivorax</taxon>
    </lineage>
</organism>
<sequence length="280" mass="31368">MQKIKLFTDSTSDLSEKILKEHNIDVVPLNVIFDDQAFKDGKDIKTDKMYKMVEEKDKLPKTSGTPPKDFVDAFKPYIEEGYEIIYIGLSSELSATYQNAKLASQSLDGKIHVVDSKNLCVGIGILVLKAADFIKEGYSSEQVVENVENLVEKVEMQFVINTLDYLHKGGRCTGVQNFVGTMLKIRPVVKVVDGGMILAQKTRGKFKKALQNMLKNALKDKEQIRKDKIVVAHSMNKEGADYLKEQLEKELEGEIIMTEAECVISSHCGPKTVGLAYLKK</sequence>
<evidence type="ECO:0000313" key="2">
    <source>
        <dbReference type="EMBL" id="XBX75762.1"/>
    </source>
</evidence>
<dbReference type="SUPFAM" id="SSF82549">
    <property type="entry name" value="DAK1/DegV-like"/>
    <property type="match status" value="1"/>
</dbReference>
<evidence type="ECO:0000256" key="1">
    <source>
        <dbReference type="ARBA" id="ARBA00023121"/>
    </source>
</evidence>
<keyword evidence="1" id="KW-0446">Lipid-binding</keyword>
<dbReference type="PANTHER" id="PTHR33434:SF2">
    <property type="entry name" value="FATTY ACID-BINDING PROTEIN TM_1468"/>
    <property type="match status" value="1"/>
</dbReference>
<gene>
    <name evidence="2" type="ORF">PRVXT_000916</name>
</gene>
<dbReference type="GO" id="GO:0008289">
    <property type="term" value="F:lipid binding"/>
    <property type="evidence" value="ECO:0007669"/>
    <property type="project" value="UniProtKB-KW"/>
</dbReference>
<dbReference type="PANTHER" id="PTHR33434">
    <property type="entry name" value="DEGV DOMAIN-CONTAINING PROTEIN DR_1986-RELATED"/>
    <property type="match status" value="1"/>
</dbReference>
<dbReference type="Pfam" id="PF02645">
    <property type="entry name" value="DegV"/>
    <property type="match status" value="1"/>
</dbReference>
<accession>A0AAU7VNK2</accession>
<dbReference type="NCBIfam" id="TIGR00762">
    <property type="entry name" value="DegV"/>
    <property type="match status" value="1"/>
</dbReference>
<name>A0AAU7VNK2_9FIRM</name>
<proteinExistence type="predicted"/>
<dbReference type="InterPro" id="IPR003797">
    <property type="entry name" value="DegV"/>
</dbReference>
<dbReference type="EMBL" id="CP158367">
    <property type="protein sequence ID" value="XBX75762.1"/>
    <property type="molecule type" value="Genomic_DNA"/>
</dbReference>
<reference evidence="2" key="2">
    <citation type="submission" date="2024-06" db="EMBL/GenBank/DDBJ databases">
        <authorList>
            <person name="Petrova K.O."/>
            <person name="Toshchakov S.V."/>
            <person name="Boltjanskaja Y.V."/>
            <person name="Kevbrin V."/>
        </authorList>
    </citation>
    <scope>NUCLEOTIDE SEQUENCE</scope>
    <source>
        <strain evidence="2">Z-910T</strain>
    </source>
</reference>
<dbReference type="Gene3D" id="3.30.1180.10">
    <property type="match status" value="1"/>
</dbReference>
<dbReference type="RefSeq" id="WP_350344499.1">
    <property type="nucleotide sequence ID" value="NZ_CP158367.1"/>
</dbReference>
<reference evidence="2" key="1">
    <citation type="journal article" date="2013" name="Extremophiles">
        <title>Proteinivorax tanatarense gen. nov., sp. nov., an anaerobic, haloalkaliphilic, proteolytic bacterium isolated from a decaying algal bloom, and proposal of Proteinivoraceae fam. nov.</title>
        <authorList>
            <person name="Kevbrin V."/>
            <person name="Boltyanskaya Y."/>
            <person name="Zhilina T."/>
            <person name="Kolganova T."/>
            <person name="Lavrentjeva E."/>
            <person name="Kuznetsov B."/>
        </authorList>
    </citation>
    <scope>NUCLEOTIDE SEQUENCE</scope>
    <source>
        <strain evidence="2">Z-910T</strain>
    </source>
</reference>